<keyword evidence="2" id="KW-0812">Transmembrane</keyword>
<feature type="compositionally biased region" description="Polar residues" evidence="1">
    <location>
        <begin position="1"/>
        <end position="11"/>
    </location>
</feature>
<feature type="region of interest" description="Disordered" evidence="1">
    <location>
        <begin position="468"/>
        <end position="536"/>
    </location>
</feature>
<evidence type="ECO:0000256" key="1">
    <source>
        <dbReference type="SAM" id="MobiDB-lite"/>
    </source>
</evidence>
<keyword evidence="2" id="KW-1133">Transmembrane helix</keyword>
<feature type="region of interest" description="Disordered" evidence="1">
    <location>
        <begin position="1"/>
        <end position="34"/>
    </location>
</feature>
<feature type="region of interest" description="Disordered" evidence="1">
    <location>
        <begin position="258"/>
        <end position="304"/>
    </location>
</feature>
<feature type="compositionally biased region" description="Basic and acidic residues" evidence="1">
    <location>
        <begin position="475"/>
        <end position="489"/>
    </location>
</feature>
<feature type="compositionally biased region" description="Polar residues" evidence="1">
    <location>
        <begin position="265"/>
        <end position="275"/>
    </location>
</feature>
<feature type="transmembrane region" description="Helical" evidence="2">
    <location>
        <begin position="597"/>
        <end position="615"/>
    </location>
</feature>
<feature type="region of interest" description="Disordered" evidence="1">
    <location>
        <begin position="140"/>
        <end position="175"/>
    </location>
</feature>
<keyword evidence="4" id="KW-1185">Reference proteome</keyword>
<reference evidence="3" key="1">
    <citation type="submission" date="2021-08" db="EMBL/GenBank/DDBJ databases">
        <title>WGS assembly of Ceratopteris richardii.</title>
        <authorList>
            <person name="Marchant D.B."/>
            <person name="Chen G."/>
            <person name="Jenkins J."/>
            <person name="Shu S."/>
            <person name="Leebens-Mack J."/>
            <person name="Grimwood J."/>
            <person name="Schmutz J."/>
            <person name="Soltis P."/>
            <person name="Soltis D."/>
            <person name="Chen Z.-H."/>
        </authorList>
    </citation>
    <scope>NUCLEOTIDE SEQUENCE</scope>
    <source>
        <strain evidence="3">Whitten #5841</strain>
        <tissue evidence="3">Leaf</tissue>
    </source>
</reference>
<feature type="compositionally biased region" description="Polar residues" evidence="1">
    <location>
        <begin position="493"/>
        <end position="521"/>
    </location>
</feature>
<sequence length="620" mass="65836">MPDTLRNSGDEQSVDDQYFPHPTKGITPDIGDSPGAAALVVEEDPKRDEVISRLSPLPDEFVIHAVPAEPSPVEPHSVLPLMASVVGISSDSTHTGESKSSEEVNNEVSSRQSSAEGPTPAYALVQSLGMASPVDVHGREGLITKTSPSSTATQSLDASDQSTGMFSPPPHAASLGEISENHTLIGGKSASEDISAEKLAPTECNTSLSTTEFPDASVQSVVDASATTHNNDMLVNVKPETGTSAEPEVTQIHDTLAMPDLGGNQVLSKLTSSSGEVGDRGVEPKVSAERMTTESSTASSCHPEDLGSAFLADHAAQPVLEKGFSECTENLVQGNKFSDNAFITTESVGEVNAEVVVRDPKKECRLPYVSDGGPSKVQEVYSLEVQLPNDIKVVEPTELFEVQEAEVQKVEANTCKSGMDPSSPACIDTESVSVGLGNAKVRELKFENSSIDSDCIVDEGHKTSKKEVVLPVDTSTEKFPSKEGDDQLRSEPSAVTKNDNTESISNQSSLDAPADENNTSLEGDDHRSSKPSSLTINDSTECFLNQQPSYASVSDASGAIQSSEYDGTQREGQEFIREGVEITAKIENSRSHLRQRFIIASIVVAVAGIAIVYIAKSHRH</sequence>
<proteinExistence type="predicted"/>
<gene>
    <name evidence="3" type="ORF">KP509_32G050300</name>
</gene>
<accession>A0A8T2QTI1</accession>
<dbReference type="Proteomes" id="UP000825935">
    <property type="component" value="Chromosome 32"/>
</dbReference>
<comment type="caution">
    <text evidence="3">The sequence shown here is derived from an EMBL/GenBank/DDBJ whole genome shotgun (WGS) entry which is preliminary data.</text>
</comment>
<feature type="compositionally biased region" description="Polar residues" evidence="1">
    <location>
        <begin position="144"/>
        <end position="165"/>
    </location>
</feature>
<feature type="compositionally biased region" description="Basic and acidic residues" evidence="1">
    <location>
        <begin position="277"/>
        <end position="292"/>
    </location>
</feature>
<name>A0A8T2QTI1_CERRI</name>
<dbReference type="AlphaFoldDB" id="A0A8T2QTI1"/>
<evidence type="ECO:0000256" key="2">
    <source>
        <dbReference type="SAM" id="Phobius"/>
    </source>
</evidence>
<evidence type="ECO:0000313" key="3">
    <source>
        <dbReference type="EMBL" id="KAH7287329.1"/>
    </source>
</evidence>
<evidence type="ECO:0000313" key="4">
    <source>
        <dbReference type="Proteomes" id="UP000825935"/>
    </source>
</evidence>
<dbReference type="EMBL" id="CM035437">
    <property type="protein sequence ID" value="KAH7287329.1"/>
    <property type="molecule type" value="Genomic_DNA"/>
</dbReference>
<protein>
    <submittedName>
        <fullName evidence="3">Uncharacterized protein</fullName>
    </submittedName>
</protein>
<keyword evidence="2" id="KW-0472">Membrane</keyword>
<feature type="region of interest" description="Disordered" evidence="1">
    <location>
        <begin position="89"/>
        <end position="118"/>
    </location>
</feature>
<organism evidence="3 4">
    <name type="scientific">Ceratopteris richardii</name>
    <name type="common">Triangle waterfern</name>
    <dbReference type="NCBI Taxonomy" id="49495"/>
    <lineage>
        <taxon>Eukaryota</taxon>
        <taxon>Viridiplantae</taxon>
        <taxon>Streptophyta</taxon>
        <taxon>Embryophyta</taxon>
        <taxon>Tracheophyta</taxon>
        <taxon>Polypodiopsida</taxon>
        <taxon>Polypodiidae</taxon>
        <taxon>Polypodiales</taxon>
        <taxon>Pteridineae</taxon>
        <taxon>Pteridaceae</taxon>
        <taxon>Parkerioideae</taxon>
        <taxon>Ceratopteris</taxon>
    </lineage>
</organism>